<sequence length="759" mass="86120">MDITYATIPLYEQVSSKNIVKNFFNIVIFFLLFSLPGYRIVSHHNHDTYWLLALLCELWFTFYWGLAISTKWNPVDYETYPERVLKRVGELPSVDMFVTTADVVLEPPIMTINTVLSLLAVDYPTHKLACYVSDDGCSPIILYSLMEASKFAKLWVPFCKKYNVQVRAPFRYFYNDALAFDQFKYSKEFEQEWRSMKDKYEQLSRNIEAVVQKSVPCDFSGDFKVFLNTKRNNHPTIIKVIWENKQGLADELPHLVYISREKRPNHQHHYKAGAMNVLARVSGLMTNAPFMLNVDCDMFVNDPKVVLRAMCILLGPKSEREFAFAQFPQVFYDRLKDDPFGNQMIVLFEYMARGMAGLQGVLYSGTGCCHRRQVIYGLSPENIEIGPKHSYNTNAEIIKGKIYEHEQELLQSFGNSNEFARAAASALNGSKADSAENIQKIIEAAHEVAGCGYENGTSWGLKVGWIYGSTTEDIHTGLIIHKKGWRSALCTPDPPAFLGCAPTSGPSSMTQQKRWATGLLEVLLSKNCPIFFTMFYKLQLRQCMAYVWVLSWGLRSIPELCYALLFAYSIFTNSQLLPKSQEPAFFIPVSIFCIYNLYTLSEYFATGQSIRAWWNNQKMARITTMGPWLLGLFSVVLKILRLSETVFEVTKKDQSTSSTEQDDVDASRFTFDESPVFVPVTALLLVQLIALATALLGQQPPAHGDHGSGFLEVFGSLWLVLCLWTILKGLFGKGKYGIPLSTIFKSTGLALLFVSLLCR</sequence>
<evidence type="ECO:0000256" key="9">
    <source>
        <dbReference type="PIRSR" id="PIRSR605150-2"/>
    </source>
</evidence>
<evidence type="ECO:0000313" key="13">
    <source>
        <dbReference type="Proteomes" id="UP000237105"/>
    </source>
</evidence>
<organism evidence="12 13">
    <name type="scientific">Parasponia andersonii</name>
    <name type="common">Sponia andersonii</name>
    <dbReference type="NCBI Taxonomy" id="3476"/>
    <lineage>
        <taxon>Eukaryota</taxon>
        <taxon>Viridiplantae</taxon>
        <taxon>Streptophyta</taxon>
        <taxon>Embryophyta</taxon>
        <taxon>Tracheophyta</taxon>
        <taxon>Spermatophyta</taxon>
        <taxon>Magnoliopsida</taxon>
        <taxon>eudicotyledons</taxon>
        <taxon>Gunneridae</taxon>
        <taxon>Pentapetalae</taxon>
        <taxon>rosids</taxon>
        <taxon>fabids</taxon>
        <taxon>Rosales</taxon>
        <taxon>Cannabaceae</taxon>
        <taxon>Parasponia</taxon>
    </lineage>
</organism>
<feature type="transmembrane region" description="Helical" evidence="11">
    <location>
        <begin position="709"/>
        <end position="731"/>
    </location>
</feature>
<evidence type="ECO:0000256" key="5">
    <source>
        <dbReference type="ARBA" id="ARBA00022989"/>
    </source>
</evidence>
<dbReference type="SUPFAM" id="SSF53448">
    <property type="entry name" value="Nucleotide-diphospho-sugar transferases"/>
    <property type="match status" value="1"/>
</dbReference>
<evidence type="ECO:0000256" key="11">
    <source>
        <dbReference type="SAM" id="Phobius"/>
    </source>
</evidence>
<proteinExistence type="predicted"/>
<feature type="binding site" evidence="10">
    <location>
        <position position="271"/>
    </location>
    <ligand>
        <name>Mn(2+)</name>
        <dbReference type="ChEBI" id="CHEBI:29035"/>
    </ligand>
</feature>
<evidence type="ECO:0000256" key="8">
    <source>
        <dbReference type="PIRSR" id="PIRSR605150-1"/>
    </source>
</evidence>
<evidence type="ECO:0000256" key="4">
    <source>
        <dbReference type="ARBA" id="ARBA00022692"/>
    </source>
</evidence>
<dbReference type="Pfam" id="PF03552">
    <property type="entry name" value="Cellulose_synt"/>
    <property type="match status" value="2"/>
</dbReference>
<evidence type="ECO:0000256" key="10">
    <source>
        <dbReference type="PIRSR" id="PIRSR605150-3"/>
    </source>
</evidence>
<protein>
    <submittedName>
        <fullName evidence="12">Cellulose synthase</fullName>
    </submittedName>
</protein>
<evidence type="ECO:0000256" key="2">
    <source>
        <dbReference type="ARBA" id="ARBA00022676"/>
    </source>
</evidence>
<dbReference type="OrthoDB" id="72851at2759"/>
<evidence type="ECO:0000256" key="1">
    <source>
        <dbReference type="ARBA" id="ARBA00004127"/>
    </source>
</evidence>
<feature type="active site" evidence="8">
    <location>
        <position position="135"/>
    </location>
</feature>
<feature type="transmembrane region" description="Helical" evidence="11">
    <location>
        <begin position="48"/>
        <end position="66"/>
    </location>
</feature>
<dbReference type="GO" id="GO:0016020">
    <property type="term" value="C:membrane"/>
    <property type="evidence" value="ECO:0007669"/>
    <property type="project" value="InterPro"/>
</dbReference>
<feature type="binding site" evidence="9">
    <location>
        <position position="135"/>
    </location>
    <ligand>
        <name>UDP-alpha-D-glucose</name>
        <dbReference type="ChEBI" id="CHEBI:58885"/>
    </ligand>
</feature>
<dbReference type="GO" id="GO:0012505">
    <property type="term" value="C:endomembrane system"/>
    <property type="evidence" value="ECO:0007669"/>
    <property type="project" value="UniProtKB-SubCell"/>
</dbReference>
<name>A0A2P5C0U9_PARAD</name>
<dbReference type="GO" id="GO:0030244">
    <property type="term" value="P:cellulose biosynthetic process"/>
    <property type="evidence" value="ECO:0007669"/>
    <property type="project" value="InterPro"/>
</dbReference>
<accession>A0A2P5C0U9</accession>
<gene>
    <name evidence="12" type="ORF">PanWU01x14_193920</name>
</gene>
<keyword evidence="6 11" id="KW-0472">Membrane</keyword>
<feature type="transmembrane region" description="Helical" evidence="11">
    <location>
        <begin position="737"/>
        <end position="758"/>
    </location>
</feature>
<dbReference type="Proteomes" id="UP000237105">
    <property type="component" value="Unassembled WGS sequence"/>
</dbReference>
<comment type="subcellular location">
    <subcellularLocation>
        <location evidence="1">Endomembrane system</location>
        <topology evidence="1">Multi-pass membrane protein</topology>
    </subcellularLocation>
</comment>
<keyword evidence="13" id="KW-1185">Reference proteome</keyword>
<keyword evidence="2" id="KW-0328">Glycosyltransferase</keyword>
<feature type="active site" evidence="8">
    <location>
        <position position="473"/>
    </location>
</feature>
<dbReference type="EMBL" id="JXTB01000192">
    <property type="protein sequence ID" value="PON54651.1"/>
    <property type="molecule type" value="Genomic_DNA"/>
</dbReference>
<evidence type="ECO:0000256" key="3">
    <source>
        <dbReference type="ARBA" id="ARBA00022679"/>
    </source>
</evidence>
<keyword evidence="4 11" id="KW-0812">Transmembrane</keyword>
<dbReference type="GO" id="GO:0016760">
    <property type="term" value="F:cellulose synthase (UDP-forming) activity"/>
    <property type="evidence" value="ECO:0007669"/>
    <property type="project" value="InterPro"/>
</dbReference>
<evidence type="ECO:0000256" key="6">
    <source>
        <dbReference type="ARBA" id="ARBA00023136"/>
    </source>
</evidence>
<feature type="transmembrane region" description="Helical" evidence="11">
    <location>
        <begin position="547"/>
        <end position="571"/>
    </location>
</feature>
<feature type="transmembrane region" description="Helical" evidence="11">
    <location>
        <begin position="583"/>
        <end position="601"/>
    </location>
</feature>
<keyword evidence="5 11" id="KW-1133">Transmembrane helix</keyword>
<comment type="caution">
    <text evidence="12">The sequence shown here is derived from an EMBL/GenBank/DDBJ whole genome shotgun (WGS) entry which is preliminary data.</text>
</comment>
<dbReference type="AlphaFoldDB" id="A0A2P5C0U9"/>
<keyword evidence="3" id="KW-0808">Transferase</keyword>
<dbReference type="InterPro" id="IPR029044">
    <property type="entry name" value="Nucleotide-diphossugar_trans"/>
</dbReference>
<dbReference type="InterPro" id="IPR005150">
    <property type="entry name" value="Cellulose_synth"/>
</dbReference>
<feature type="transmembrane region" description="Helical" evidence="11">
    <location>
        <begin position="23"/>
        <end position="41"/>
    </location>
</feature>
<reference evidence="13" key="1">
    <citation type="submission" date="2016-06" db="EMBL/GenBank/DDBJ databases">
        <title>Parallel loss of symbiosis genes in relatives of nitrogen-fixing non-legume Parasponia.</title>
        <authorList>
            <person name="Van Velzen R."/>
            <person name="Holmer R."/>
            <person name="Bu F."/>
            <person name="Rutten L."/>
            <person name="Van Zeijl A."/>
            <person name="Liu W."/>
            <person name="Santuari L."/>
            <person name="Cao Q."/>
            <person name="Sharma T."/>
            <person name="Shen D."/>
            <person name="Roswanjaya Y."/>
            <person name="Wardhani T."/>
            <person name="Kalhor M.S."/>
            <person name="Jansen J."/>
            <person name="Van den Hoogen J."/>
            <person name="Gungor B."/>
            <person name="Hartog M."/>
            <person name="Hontelez J."/>
            <person name="Verver J."/>
            <person name="Yang W.-C."/>
            <person name="Schijlen E."/>
            <person name="Repin R."/>
            <person name="Schilthuizen M."/>
            <person name="Schranz E."/>
            <person name="Heidstra R."/>
            <person name="Miyata K."/>
            <person name="Fedorova E."/>
            <person name="Kohlen W."/>
            <person name="Bisseling T."/>
            <person name="Smit S."/>
            <person name="Geurts R."/>
        </authorList>
    </citation>
    <scope>NUCLEOTIDE SEQUENCE [LARGE SCALE GENOMIC DNA]</scope>
    <source>
        <strain evidence="13">cv. WU1-14</strain>
    </source>
</reference>
<dbReference type="PANTHER" id="PTHR13301">
    <property type="entry name" value="X-BOX TRANSCRIPTION FACTOR-RELATED"/>
    <property type="match status" value="1"/>
</dbReference>
<feature type="binding site" evidence="10">
    <location>
        <position position="295"/>
    </location>
    <ligand>
        <name>Mn(2+)</name>
        <dbReference type="ChEBI" id="CHEBI:29035"/>
    </ligand>
</feature>
<keyword evidence="7" id="KW-0961">Cell wall biogenesis/degradation</keyword>
<feature type="transmembrane region" description="Helical" evidence="11">
    <location>
        <begin position="622"/>
        <end position="640"/>
    </location>
</feature>
<evidence type="ECO:0000256" key="7">
    <source>
        <dbReference type="ARBA" id="ARBA00023316"/>
    </source>
</evidence>
<feature type="transmembrane region" description="Helical" evidence="11">
    <location>
        <begin position="676"/>
        <end position="697"/>
    </location>
</feature>
<dbReference type="Gene3D" id="3.90.550.10">
    <property type="entry name" value="Spore Coat Polysaccharide Biosynthesis Protein SpsA, Chain A"/>
    <property type="match status" value="1"/>
</dbReference>
<dbReference type="GO" id="GO:0071555">
    <property type="term" value="P:cell wall organization"/>
    <property type="evidence" value="ECO:0007669"/>
    <property type="project" value="UniProtKB-KW"/>
</dbReference>
<feature type="binding site" evidence="9">
    <location>
        <position position="106"/>
    </location>
    <ligand>
        <name>UDP-alpha-D-glucose</name>
        <dbReference type="ChEBI" id="CHEBI:58885"/>
    </ligand>
</feature>
<evidence type="ECO:0000313" key="12">
    <source>
        <dbReference type="EMBL" id="PON54651.1"/>
    </source>
</evidence>